<dbReference type="OrthoDB" id="5340163at2759"/>
<reference evidence="1 2" key="1">
    <citation type="journal article" date="2016" name="Genome Biol. Evol.">
        <title>Divergent and convergent evolution of fungal pathogenicity.</title>
        <authorList>
            <person name="Shang Y."/>
            <person name="Xiao G."/>
            <person name="Zheng P."/>
            <person name="Cen K."/>
            <person name="Zhan S."/>
            <person name="Wang C."/>
        </authorList>
    </citation>
    <scope>NUCLEOTIDE SEQUENCE [LARGE SCALE GENOMIC DNA]</scope>
    <source>
        <strain evidence="1 2">RCEF 1005</strain>
    </source>
</reference>
<protein>
    <submittedName>
        <fullName evidence="1">Uncharacterized protein</fullName>
    </submittedName>
</protein>
<organism evidence="1 2">
    <name type="scientific">Akanthomyces lecanii RCEF 1005</name>
    <dbReference type="NCBI Taxonomy" id="1081108"/>
    <lineage>
        <taxon>Eukaryota</taxon>
        <taxon>Fungi</taxon>
        <taxon>Dikarya</taxon>
        <taxon>Ascomycota</taxon>
        <taxon>Pezizomycotina</taxon>
        <taxon>Sordariomycetes</taxon>
        <taxon>Hypocreomycetidae</taxon>
        <taxon>Hypocreales</taxon>
        <taxon>Cordycipitaceae</taxon>
        <taxon>Akanthomyces</taxon>
        <taxon>Cordyceps confragosa</taxon>
    </lineage>
</organism>
<sequence>MFSIRLEELRQVLPSLVQQIPDDSPTEFMSLYQSLGGSKFSLRGDMDQAARMINLRIKIDVWSQGIDEGLRQTNRVGLRDTYRQFPRRRLWLYLKRWRLMELGQQHGVYDDSFVDGPEDIVAKACRVMKSDMLNNMMFWAVENDILKRGPPGFDPWATITLDENGLQQLGKLQKFAFSRSVINCGKNF</sequence>
<comment type="caution">
    <text evidence="1">The sequence shown here is derived from an EMBL/GenBank/DDBJ whole genome shotgun (WGS) entry which is preliminary data.</text>
</comment>
<proteinExistence type="predicted"/>
<name>A0A168F0P0_CORDF</name>
<evidence type="ECO:0000313" key="2">
    <source>
        <dbReference type="Proteomes" id="UP000076881"/>
    </source>
</evidence>
<evidence type="ECO:0000313" key="1">
    <source>
        <dbReference type="EMBL" id="OAA74496.1"/>
    </source>
</evidence>
<keyword evidence="2" id="KW-1185">Reference proteome</keyword>
<dbReference type="Proteomes" id="UP000076881">
    <property type="component" value="Unassembled WGS sequence"/>
</dbReference>
<accession>A0A168F0P0</accession>
<dbReference type="EMBL" id="AZHF01000006">
    <property type="protein sequence ID" value="OAA74496.1"/>
    <property type="molecule type" value="Genomic_DNA"/>
</dbReference>
<dbReference type="AlphaFoldDB" id="A0A168F0P0"/>
<gene>
    <name evidence="1" type="ORF">LEL_08077</name>
</gene>